<accession>A0AA36AIN7</accession>
<dbReference type="EMBL" id="OX597814">
    <property type="protein sequence ID" value="CAI9716126.1"/>
    <property type="molecule type" value="Genomic_DNA"/>
</dbReference>
<reference evidence="1" key="1">
    <citation type="submission" date="2023-08" db="EMBL/GenBank/DDBJ databases">
        <authorList>
            <person name="Alioto T."/>
            <person name="Alioto T."/>
            <person name="Gomez Garrido J."/>
        </authorList>
    </citation>
    <scope>NUCLEOTIDE SEQUENCE</scope>
</reference>
<keyword evidence="2" id="KW-1185">Reference proteome</keyword>
<dbReference type="Proteomes" id="UP001162480">
    <property type="component" value="Chromosome 1"/>
</dbReference>
<organism evidence="1 2">
    <name type="scientific">Octopus vulgaris</name>
    <name type="common">Common octopus</name>
    <dbReference type="NCBI Taxonomy" id="6645"/>
    <lineage>
        <taxon>Eukaryota</taxon>
        <taxon>Metazoa</taxon>
        <taxon>Spiralia</taxon>
        <taxon>Lophotrochozoa</taxon>
        <taxon>Mollusca</taxon>
        <taxon>Cephalopoda</taxon>
        <taxon>Coleoidea</taxon>
        <taxon>Octopodiformes</taxon>
        <taxon>Octopoda</taxon>
        <taxon>Incirrata</taxon>
        <taxon>Octopodidae</taxon>
        <taxon>Octopus</taxon>
    </lineage>
</organism>
<dbReference type="AlphaFoldDB" id="A0AA36AIN7"/>
<evidence type="ECO:0000313" key="1">
    <source>
        <dbReference type="EMBL" id="CAI9716126.1"/>
    </source>
</evidence>
<protein>
    <submittedName>
        <fullName evidence="1">Uncharacterized protein</fullName>
    </submittedName>
</protein>
<sequence length="95" mass="10358">MFSKKEICAAGLFCDIAYYKLKDDDDDSDFVVVSSLVVLDDGDGGCGGGGIVCDVQPIITGRKSEEYLHDNIFHPYDNESLCSTEDDEQSDFGGF</sequence>
<name>A0AA36AIN7_OCTVU</name>
<gene>
    <name evidence="1" type="ORF">OCTVUL_1B018601</name>
</gene>
<proteinExistence type="predicted"/>
<evidence type="ECO:0000313" key="2">
    <source>
        <dbReference type="Proteomes" id="UP001162480"/>
    </source>
</evidence>